<feature type="domain" description="Major facilitator superfamily (MFS) profile" evidence="6">
    <location>
        <begin position="1"/>
        <end position="181"/>
    </location>
</feature>
<evidence type="ECO:0000256" key="1">
    <source>
        <dbReference type="ARBA" id="ARBA00004141"/>
    </source>
</evidence>
<comment type="caution">
    <text evidence="7">The sequence shown here is derived from an EMBL/GenBank/DDBJ whole genome shotgun (WGS) entry which is preliminary data.</text>
</comment>
<dbReference type="PANTHER" id="PTHR42718">
    <property type="entry name" value="MAJOR FACILITATOR SUPERFAMILY MULTIDRUG TRANSPORTER MFSC"/>
    <property type="match status" value="1"/>
</dbReference>
<feature type="transmembrane region" description="Helical" evidence="5">
    <location>
        <begin position="79"/>
        <end position="100"/>
    </location>
</feature>
<protein>
    <recommendedName>
        <fullName evidence="6">Major facilitator superfamily (MFS) profile domain-containing protein</fullName>
    </recommendedName>
</protein>
<dbReference type="InterPro" id="IPR011701">
    <property type="entry name" value="MFS"/>
</dbReference>
<comment type="subcellular location">
    <subcellularLocation>
        <location evidence="1">Membrane</location>
        <topology evidence="1">Multi-pass membrane protein</topology>
    </subcellularLocation>
</comment>
<feature type="transmembrane region" description="Helical" evidence="5">
    <location>
        <begin position="112"/>
        <end position="131"/>
    </location>
</feature>
<proteinExistence type="predicted"/>
<evidence type="ECO:0000259" key="6">
    <source>
        <dbReference type="PROSITE" id="PS50850"/>
    </source>
</evidence>
<accession>A0A8H6FFP7</accession>
<feature type="transmembrane region" description="Helical" evidence="5">
    <location>
        <begin position="143"/>
        <end position="163"/>
    </location>
</feature>
<dbReference type="PANTHER" id="PTHR42718:SF10">
    <property type="entry name" value="TRANSPORTER, PUTATIVE (AFU_ORTHOLOGUE AFUA_8G06760)-RELATED"/>
    <property type="match status" value="1"/>
</dbReference>
<keyword evidence="2 5" id="KW-0812">Transmembrane</keyword>
<dbReference type="PROSITE" id="PS50850">
    <property type="entry name" value="MFS"/>
    <property type="match status" value="1"/>
</dbReference>
<evidence type="ECO:0000256" key="3">
    <source>
        <dbReference type="ARBA" id="ARBA00022989"/>
    </source>
</evidence>
<evidence type="ECO:0000256" key="2">
    <source>
        <dbReference type="ARBA" id="ARBA00022692"/>
    </source>
</evidence>
<dbReference type="Pfam" id="PF07690">
    <property type="entry name" value="MFS_1"/>
    <property type="match status" value="1"/>
</dbReference>
<evidence type="ECO:0000256" key="4">
    <source>
        <dbReference type="ARBA" id="ARBA00023136"/>
    </source>
</evidence>
<dbReference type="AlphaFoldDB" id="A0A8H6FFP7"/>
<dbReference type="InterPro" id="IPR036259">
    <property type="entry name" value="MFS_trans_sf"/>
</dbReference>
<organism evidence="7 8">
    <name type="scientific">Letharia lupina</name>
    <dbReference type="NCBI Taxonomy" id="560253"/>
    <lineage>
        <taxon>Eukaryota</taxon>
        <taxon>Fungi</taxon>
        <taxon>Dikarya</taxon>
        <taxon>Ascomycota</taxon>
        <taxon>Pezizomycotina</taxon>
        <taxon>Lecanoromycetes</taxon>
        <taxon>OSLEUM clade</taxon>
        <taxon>Lecanoromycetidae</taxon>
        <taxon>Lecanorales</taxon>
        <taxon>Lecanorineae</taxon>
        <taxon>Parmeliaceae</taxon>
        <taxon>Letharia</taxon>
    </lineage>
</organism>
<name>A0A8H6FFP7_9LECA</name>
<dbReference type="GeneID" id="59337419"/>
<keyword evidence="8" id="KW-1185">Reference proteome</keyword>
<keyword evidence="4 5" id="KW-0472">Membrane</keyword>
<dbReference type="RefSeq" id="XP_037154711.1">
    <property type="nucleotide sequence ID" value="XM_037299885.1"/>
</dbReference>
<dbReference type="GO" id="GO:0016020">
    <property type="term" value="C:membrane"/>
    <property type="evidence" value="ECO:0007669"/>
    <property type="project" value="UniProtKB-SubCell"/>
</dbReference>
<dbReference type="GO" id="GO:0022857">
    <property type="term" value="F:transmembrane transporter activity"/>
    <property type="evidence" value="ECO:0007669"/>
    <property type="project" value="InterPro"/>
</dbReference>
<sequence>MGSGILTVALPTIAADISLSERLLLWPASIYALAAGCTLLVFGSMAEVVGGKKMWLTGTGLYIVSTLACGLCRTGIRLIVFRTLLGVSISMCLPAAVGITTKAFDQGTRRNTSFACQGVGQPLGYALGLIFGGVFADTVGWRWGYYMSAIIIFFSFLAAFWDLPPDEQKDVSWKRLGGEIN</sequence>
<evidence type="ECO:0000313" key="8">
    <source>
        <dbReference type="Proteomes" id="UP000593566"/>
    </source>
</evidence>
<gene>
    <name evidence="7" type="ORF">HO133_009024</name>
</gene>
<dbReference type="EMBL" id="JACCJB010000006">
    <property type="protein sequence ID" value="KAF6226158.1"/>
    <property type="molecule type" value="Genomic_DNA"/>
</dbReference>
<feature type="transmembrane region" description="Helical" evidence="5">
    <location>
        <begin position="24"/>
        <end position="42"/>
    </location>
</feature>
<reference evidence="7 8" key="1">
    <citation type="journal article" date="2020" name="Genomics">
        <title>Complete, high-quality genomes from long-read metagenomic sequencing of two wolf lichen thalli reveals enigmatic genome architecture.</title>
        <authorList>
            <person name="McKenzie S.K."/>
            <person name="Walston R.F."/>
            <person name="Allen J.L."/>
        </authorList>
    </citation>
    <scope>NUCLEOTIDE SEQUENCE [LARGE SCALE GENOMIC DNA]</scope>
    <source>
        <strain evidence="7">WasteWater1</strain>
    </source>
</reference>
<evidence type="ECO:0000313" key="7">
    <source>
        <dbReference type="EMBL" id="KAF6226158.1"/>
    </source>
</evidence>
<dbReference type="SUPFAM" id="SSF103473">
    <property type="entry name" value="MFS general substrate transporter"/>
    <property type="match status" value="1"/>
</dbReference>
<dbReference type="Proteomes" id="UP000593566">
    <property type="component" value="Unassembled WGS sequence"/>
</dbReference>
<evidence type="ECO:0000256" key="5">
    <source>
        <dbReference type="SAM" id="Phobius"/>
    </source>
</evidence>
<feature type="transmembrane region" description="Helical" evidence="5">
    <location>
        <begin position="54"/>
        <end position="73"/>
    </location>
</feature>
<dbReference type="InterPro" id="IPR020846">
    <property type="entry name" value="MFS_dom"/>
</dbReference>
<keyword evidence="3 5" id="KW-1133">Transmembrane helix</keyword>
<dbReference type="Gene3D" id="1.20.1250.20">
    <property type="entry name" value="MFS general substrate transporter like domains"/>
    <property type="match status" value="1"/>
</dbReference>